<dbReference type="CDD" id="cd00614">
    <property type="entry name" value="CGS_like"/>
    <property type="match status" value="1"/>
</dbReference>
<evidence type="ECO:0000256" key="9">
    <source>
        <dbReference type="ARBA" id="ARBA00023163"/>
    </source>
</evidence>
<evidence type="ECO:0000256" key="3">
    <source>
        <dbReference type="ARBA" id="ARBA00005038"/>
    </source>
</evidence>
<evidence type="ECO:0000256" key="11">
    <source>
        <dbReference type="ARBA" id="ARBA00023242"/>
    </source>
</evidence>
<dbReference type="PANTHER" id="PTHR11808:SF15">
    <property type="entry name" value="CYSTATHIONINE GAMMA-LYASE"/>
    <property type="match status" value="1"/>
</dbReference>
<keyword evidence="10" id="KW-0198">Cysteine biosynthesis</keyword>
<evidence type="ECO:0000256" key="8">
    <source>
        <dbReference type="ARBA" id="ARBA00022898"/>
    </source>
</evidence>
<dbReference type="GO" id="GO:0019343">
    <property type="term" value="P:cysteine biosynthetic process via cystathionine"/>
    <property type="evidence" value="ECO:0007669"/>
    <property type="project" value="TreeGrafter"/>
</dbReference>
<keyword evidence="11" id="KW-0539">Nucleus</keyword>
<dbReference type="InterPro" id="IPR012340">
    <property type="entry name" value="NA-bd_OB-fold"/>
</dbReference>
<name>A0A7H8QK32_TALRU</name>
<dbReference type="InterPro" id="IPR036898">
    <property type="entry name" value="RNA_pol_Rpb7-like_N_sf"/>
</dbReference>
<dbReference type="InterPro" id="IPR015422">
    <property type="entry name" value="PyrdxlP-dep_Trfase_small"/>
</dbReference>
<dbReference type="GO" id="GO:0030170">
    <property type="term" value="F:pyridoxal phosphate binding"/>
    <property type="evidence" value="ECO:0007669"/>
    <property type="project" value="InterPro"/>
</dbReference>
<dbReference type="SUPFAM" id="SSF50249">
    <property type="entry name" value="Nucleic acid-binding proteins"/>
    <property type="match status" value="1"/>
</dbReference>
<dbReference type="InterPro" id="IPR000277">
    <property type="entry name" value="Cys/Met-Metab_PyrdxlP-dep_enz"/>
</dbReference>
<dbReference type="Gene3D" id="3.90.1150.10">
    <property type="entry name" value="Aspartate Aminotransferase, domain 1"/>
    <property type="match status" value="1"/>
</dbReference>
<dbReference type="EMBL" id="CP055898">
    <property type="protein sequence ID" value="QKX54032.1"/>
    <property type="molecule type" value="Genomic_DNA"/>
</dbReference>
<dbReference type="Proteomes" id="UP000509510">
    <property type="component" value="Chromosome I"/>
</dbReference>
<evidence type="ECO:0000256" key="7">
    <source>
        <dbReference type="ARBA" id="ARBA00022478"/>
    </source>
</evidence>
<evidence type="ECO:0000256" key="1">
    <source>
        <dbReference type="ARBA" id="ARBA00001933"/>
    </source>
</evidence>
<protein>
    <recommendedName>
        <fullName evidence="6">cystathionine gamma-lyase</fullName>
        <ecNumber evidence="6">4.4.1.1</ecNumber>
    </recommendedName>
    <alternativeName>
        <fullName evidence="12">Gamma-cystathionase</fullName>
    </alternativeName>
</protein>
<dbReference type="FunFam" id="3.90.1150.10:FF:000008">
    <property type="entry name" value="Cystathionine gamma-synthase"/>
    <property type="match status" value="1"/>
</dbReference>
<feature type="domain" description="RNA polymerase III subunit Rpc25" evidence="14">
    <location>
        <begin position="83"/>
        <end position="166"/>
    </location>
</feature>
<sequence>MFVLSTISDLVQITPEDFSKFSAVAIEDNINEKYANKVIQKIGLCIGFYDLLKTSDGLIGHGTGLVNINVTFRLIVFRPFKGEIILGKITSSTEDGIKIGMEFFGDIFVPSSMLCEPCRFDVAEQHWVWESGAGDYHYDNNEEVRFRVESEEWHDQIPTVPGKMDSMAASERRPPYAIRVSSSLLLASATQQPALFRKASSTPPTLANMALPVVESPQLAPLVQPDVVQTPTRPPPPEHRFGTRAVHSGAHLDPSTGAVIAPISLSTTFAQTSVGKPIGVYEYTRSSNPNRQVPPSLYEKKGLHLTRRRDNFEEAVAALEHARYALAFSSGSATTATILQSLAAGSHVVSVSDVYGGTHRYFTKVAAAHGVHVTFTPAIEVDIEELIRPNDTKLIWIESPSNPTLGLVDIRKVASIAHRHGILVVVDNTFLSPYIQNPLDHGADIVVHSVTKYINGHSDVLMGIAAFNSNDLKERLTFLQNAIGAVPSPFDCWLAHRGLKTLHLRAREATKNATTVAKALEASPLVKSVNYPGLDSHPHRAIAVKQHRDGMGGGMLSFRIQGGHDAAERFCQNARVFVLAESLGGIESLCEVPSSMTHAGIPKEQREAAGVFDDLVRLSCGIEDAEDLKEDILQALEKSTAVSNGTK</sequence>
<keyword evidence="9" id="KW-0804">Transcription</keyword>
<dbReference type="Pfam" id="PF01053">
    <property type="entry name" value="Cys_Met_Meta_PP"/>
    <property type="match status" value="1"/>
</dbReference>
<dbReference type="EC" id="4.4.1.1" evidence="6"/>
<organism evidence="15 16">
    <name type="scientific">Talaromyces rugulosus</name>
    <name type="common">Penicillium rugulosum</name>
    <dbReference type="NCBI Taxonomy" id="121627"/>
    <lineage>
        <taxon>Eukaryota</taxon>
        <taxon>Fungi</taxon>
        <taxon>Dikarya</taxon>
        <taxon>Ascomycota</taxon>
        <taxon>Pezizomycotina</taxon>
        <taxon>Eurotiomycetes</taxon>
        <taxon>Eurotiomycetidae</taxon>
        <taxon>Eurotiales</taxon>
        <taxon>Trichocomaceae</taxon>
        <taxon>Talaromyces</taxon>
        <taxon>Talaromyces sect. Islandici</taxon>
    </lineage>
</organism>
<comment type="pathway">
    <text evidence="3">Amino-acid biosynthesis; L-cysteine biosynthesis; L-cysteine from L-homocysteine and L-serine: step 2/2.</text>
</comment>
<comment type="cofactor">
    <cofactor evidence="1">
        <name>pyridoxal 5'-phosphate</name>
        <dbReference type="ChEBI" id="CHEBI:597326"/>
    </cofactor>
</comment>
<dbReference type="InterPro" id="IPR015424">
    <property type="entry name" value="PyrdxlP-dep_Trfase"/>
</dbReference>
<evidence type="ECO:0000256" key="5">
    <source>
        <dbReference type="ARBA" id="ARBA00009307"/>
    </source>
</evidence>
<reference evidence="16" key="1">
    <citation type="submission" date="2020-06" db="EMBL/GenBank/DDBJ databases">
        <title>A chromosome-scale genome assembly of Talaromyces rugulosus W13939.</title>
        <authorList>
            <person name="Wang B."/>
            <person name="Guo L."/>
            <person name="Ye K."/>
            <person name="Wang L."/>
        </authorList>
    </citation>
    <scope>NUCLEOTIDE SEQUENCE [LARGE SCALE GENOMIC DNA]</scope>
    <source>
        <strain evidence="16">W13939</strain>
    </source>
</reference>
<dbReference type="GO" id="GO:0005737">
    <property type="term" value="C:cytoplasm"/>
    <property type="evidence" value="ECO:0007669"/>
    <property type="project" value="TreeGrafter"/>
</dbReference>
<keyword evidence="10" id="KW-0028">Amino-acid biosynthesis</keyword>
<dbReference type="Pfam" id="PF08292">
    <property type="entry name" value="RNA_pol_Rbc25"/>
    <property type="match status" value="1"/>
</dbReference>
<dbReference type="CDD" id="cd04330">
    <property type="entry name" value="RNAP_III_Rpc25_N"/>
    <property type="match status" value="1"/>
</dbReference>
<evidence type="ECO:0000313" key="16">
    <source>
        <dbReference type="Proteomes" id="UP000509510"/>
    </source>
</evidence>
<dbReference type="InterPro" id="IPR015421">
    <property type="entry name" value="PyrdxlP-dep_Trfase_major"/>
</dbReference>
<dbReference type="PANTHER" id="PTHR11808">
    <property type="entry name" value="TRANS-SULFURATION ENZYME FAMILY MEMBER"/>
    <property type="match status" value="1"/>
</dbReference>
<dbReference type="RefSeq" id="XP_035340211.1">
    <property type="nucleotide sequence ID" value="XM_035484318.1"/>
</dbReference>
<dbReference type="GeneID" id="55988627"/>
<dbReference type="GO" id="GO:0055029">
    <property type="term" value="C:nuclear DNA-directed RNA polymerase complex"/>
    <property type="evidence" value="ECO:0007669"/>
    <property type="project" value="UniProtKB-ARBA"/>
</dbReference>
<dbReference type="FunFam" id="3.30.1490.120:FF:000001">
    <property type="entry name" value="DNA-directed RNA polymerase II subunit RPB7"/>
    <property type="match status" value="1"/>
</dbReference>
<dbReference type="GO" id="GO:0004123">
    <property type="term" value="F:cystathionine gamma-lyase activity"/>
    <property type="evidence" value="ECO:0007669"/>
    <property type="project" value="TreeGrafter"/>
</dbReference>
<dbReference type="InterPro" id="IPR005576">
    <property type="entry name" value="Rpb7-like_N"/>
</dbReference>
<keyword evidence="7" id="KW-0240">DNA-directed RNA polymerase</keyword>
<dbReference type="OrthoDB" id="3512640at2759"/>
<dbReference type="SUPFAM" id="SSF53383">
    <property type="entry name" value="PLP-dependent transferases"/>
    <property type="match status" value="1"/>
</dbReference>
<evidence type="ECO:0000259" key="14">
    <source>
        <dbReference type="Pfam" id="PF08292"/>
    </source>
</evidence>
<keyword evidence="8" id="KW-0663">Pyridoxal phosphate</keyword>
<dbReference type="AlphaFoldDB" id="A0A7H8QK32"/>
<comment type="similarity">
    <text evidence="4">Belongs to the trans-sulfuration enzymes family.</text>
</comment>
<dbReference type="KEGG" id="trg:TRUGW13939_01114"/>
<dbReference type="Gene3D" id="2.40.50.140">
    <property type="entry name" value="Nucleic acid-binding proteins"/>
    <property type="match status" value="1"/>
</dbReference>
<comment type="similarity">
    <text evidence="5">Belongs to the eukaryotic RPB7/RPC8 RNA polymerase subunit family.</text>
</comment>
<dbReference type="GO" id="GO:0006351">
    <property type="term" value="P:DNA-templated transcription"/>
    <property type="evidence" value="ECO:0007669"/>
    <property type="project" value="InterPro"/>
</dbReference>
<accession>A0A7H8QK32</accession>
<dbReference type="Pfam" id="PF03876">
    <property type="entry name" value="SHS2_Rpb7-N"/>
    <property type="match status" value="1"/>
</dbReference>
<dbReference type="Gene3D" id="3.40.640.10">
    <property type="entry name" value="Type I PLP-dependent aspartate aminotransferase-like (Major domain)"/>
    <property type="match status" value="1"/>
</dbReference>
<comment type="subcellular location">
    <subcellularLocation>
        <location evidence="2">Nucleus</location>
    </subcellularLocation>
</comment>
<evidence type="ECO:0000259" key="13">
    <source>
        <dbReference type="Pfam" id="PF03876"/>
    </source>
</evidence>
<dbReference type="FunFam" id="3.40.640.10:FF:000009">
    <property type="entry name" value="Cystathionine gamma-synthase homolog"/>
    <property type="match status" value="1"/>
</dbReference>
<evidence type="ECO:0000256" key="12">
    <source>
        <dbReference type="ARBA" id="ARBA00029853"/>
    </source>
</evidence>
<evidence type="ECO:0000256" key="6">
    <source>
        <dbReference type="ARBA" id="ARBA00012085"/>
    </source>
</evidence>
<gene>
    <name evidence="15" type="ORF">TRUGW13939_01114</name>
</gene>
<dbReference type="InterPro" id="IPR013238">
    <property type="entry name" value="RNA_pol_III_Rbc25"/>
</dbReference>
<evidence type="ECO:0000256" key="10">
    <source>
        <dbReference type="ARBA" id="ARBA00023192"/>
    </source>
</evidence>
<proteinExistence type="inferred from homology"/>
<dbReference type="GO" id="GO:0019346">
    <property type="term" value="P:transsulfuration"/>
    <property type="evidence" value="ECO:0007669"/>
    <property type="project" value="InterPro"/>
</dbReference>
<feature type="domain" description="RNA polymerase Rpb7-like N-terminal" evidence="13">
    <location>
        <begin position="8"/>
        <end position="64"/>
    </location>
</feature>
<evidence type="ECO:0000256" key="4">
    <source>
        <dbReference type="ARBA" id="ARBA00009077"/>
    </source>
</evidence>
<evidence type="ECO:0000313" key="15">
    <source>
        <dbReference type="EMBL" id="QKX54032.1"/>
    </source>
</evidence>
<dbReference type="Gene3D" id="3.30.1490.120">
    <property type="entry name" value="RNA polymerase Rpb7-like, N-terminal domain"/>
    <property type="match status" value="1"/>
</dbReference>
<dbReference type="SUPFAM" id="SSF88798">
    <property type="entry name" value="N-terminal, heterodimerisation domain of RBP7 (RpoE)"/>
    <property type="match status" value="1"/>
</dbReference>
<evidence type="ECO:0000256" key="2">
    <source>
        <dbReference type="ARBA" id="ARBA00004123"/>
    </source>
</evidence>
<keyword evidence="16" id="KW-1185">Reference proteome</keyword>